<gene>
    <name evidence="4" type="ORF">MNBD_PLANCTO02-818</name>
</gene>
<evidence type="ECO:0000259" key="3">
    <source>
        <dbReference type="Pfam" id="PF13360"/>
    </source>
</evidence>
<protein>
    <recommendedName>
        <fullName evidence="3">Pyrrolo-quinoline quinone repeat domain-containing protein</fullName>
    </recommendedName>
</protein>
<sequence length="500" mass="56376">MVNFACKIICLTSLLLSAIPLHTQEVSTQPTAQQLLNPDWMEKQLKDVGINQLIEIYDGYPKKEIKLLHSALLLSQYVLREHPEALRSQLQGRLVSHSLPLLKPFQQLPKDQVQIYAITGGLIQAGGSTVRTMTENGNQLLFGEDLTKTILLKEKSQMMAISKSGLVKIWDIDQGKVLRTFQINQGSWGYYLSLSPDKKTLIARGNAVTPLGQPAQAGNFRYAIHAWDVATGKLRHSSILQKGFFSRYITSPDSTKLFVKTRGQPLTCWDIKTGKKQYHFSDIKDSRLIYSLSFYPDGKRVLLAKRGKFSSYNLETGKHLVDILSDISIGGKPVYTTITTDNQYALIIRYSGNQEAFYELLNLKTGKNRIYLKGYFPPWAIRFLKFSVNKKEIIARYAGSIKFRWDIETGRMLQSYPGLPANFKPISISRDGTRMLGGRLGDVLKVCDINNSTTTPLPTGNDPSIFSILVSPDKKEIITAGADKQIKRWDFQTMKLKKSI</sequence>
<evidence type="ECO:0000256" key="1">
    <source>
        <dbReference type="ARBA" id="ARBA00022574"/>
    </source>
</evidence>
<evidence type="ECO:0000313" key="4">
    <source>
        <dbReference type="EMBL" id="VAX38394.1"/>
    </source>
</evidence>
<evidence type="ECO:0000256" key="2">
    <source>
        <dbReference type="ARBA" id="ARBA00022737"/>
    </source>
</evidence>
<dbReference type="PROSITE" id="PS50082">
    <property type="entry name" value="WD_REPEATS_2"/>
    <property type="match status" value="1"/>
</dbReference>
<dbReference type="Pfam" id="PF13360">
    <property type="entry name" value="PQQ_2"/>
    <property type="match status" value="1"/>
</dbReference>
<dbReference type="Gene3D" id="2.130.10.10">
    <property type="entry name" value="YVTN repeat-like/Quinoprotein amine dehydrogenase"/>
    <property type="match status" value="2"/>
</dbReference>
<dbReference type="InterPro" id="IPR015943">
    <property type="entry name" value="WD40/YVTN_repeat-like_dom_sf"/>
</dbReference>
<dbReference type="EMBL" id="UOGL01000194">
    <property type="protein sequence ID" value="VAX38394.1"/>
    <property type="molecule type" value="Genomic_DNA"/>
</dbReference>
<dbReference type="PROSITE" id="PS50294">
    <property type="entry name" value="WD_REPEATS_REGION"/>
    <property type="match status" value="1"/>
</dbReference>
<organism evidence="4">
    <name type="scientific">hydrothermal vent metagenome</name>
    <dbReference type="NCBI Taxonomy" id="652676"/>
    <lineage>
        <taxon>unclassified sequences</taxon>
        <taxon>metagenomes</taxon>
        <taxon>ecological metagenomes</taxon>
    </lineage>
</organism>
<dbReference type="PANTHER" id="PTHR44019">
    <property type="entry name" value="WD REPEAT-CONTAINING PROTEIN 55"/>
    <property type="match status" value="1"/>
</dbReference>
<dbReference type="InterPro" id="IPR002372">
    <property type="entry name" value="PQQ_rpt_dom"/>
</dbReference>
<reference evidence="4" key="1">
    <citation type="submission" date="2018-06" db="EMBL/GenBank/DDBJ databases">
        <authorList>
            <person name="Zhirakovskaya E."/>
        </authorList>
    </citation>
    <scope>NUCLEOTIDE SEQUENCE</scope>
</reference>
<dbReference type="PANTHER" id="PTHR44019:SF8">
    <property type="entry name" value="POC1 CENTRIOLAR PROTEIN HOMOLOG"/>
    <property type="match status" value="1"/>
</dbReference>
<dbReference type="AlphaFoldDB" id="A0A3B1DQI7"/>
<keyword evidence="1" id="KW-0853">WD repeat</keyword>
<feature type="non-terminal residue" evidence="4">
    <location>
        <position position="500"/>
    </location>
</feature>
<name>A0A3B1DQI7_9ZZZZ</name>
<dbReference type="SUPFAM" id="SSF69322">
    <property type="entry name" value="Tricorn protease domain 2"/>
    <property type="match status" value="1"/>
</dbReference>
<dbReference type="InterPro" id="IPR050505">
    <property type="entry name" value="WDR55/POC1"/>
</dbReference>
<proteinExistence type="predicted"/>
<dbReference type="InterPro" id="IPR001680">
    <property type="entry name" value="WD40_rpt"/>
</dbReference>
<feature type="domain" description="Pyrrolo-quinoline quinone repeat" evidence="3">
    <location>
        <begin position="224"/>
        <end position="411"/>
    </location>
</feature>
<accession>A0A3B1DQI7</accession>
<keyword evidence="2" id="KW-0677">Repeat</keyword>